<dbReference type="InterPro" id="IPR017853">
    <property type="entry name" value="GH"/>
</dbReference>
<dbReference type="Gene3D" id="3.10.50.10">
    <property type="match status" value="1"/>
</dbReference>
<dbReference type="InterPro" id="IPR050314">
    <property type="entry name" value="Glycosyl_Hydrlase_18"/>
</dbReference>
<dbReference type="EMBL" id="KJ576832">
    <property type="protein sequence ID" value="AIA09345.1"/>
    <property type="molecule type" value="mRNA"/>
</dbReference>
<dbReference type="RefSeq" id="XP_069676821.1">
    <property type="nucleotide sequence ID" value="XM_069820720.1"/>
</dbReference>
<dbReference type="KEGG" id="pame:138696152"/>
<sequence>MASICSFSLICFIAIFSTSFQGSEAASDKSVFCYFGSWATYRWGIALFEVSNIDTTLCTHMVYMYTGLKNGEIASLDEYNDYEENFGKGNIKKFVTLAKNGGVKALVGIGGWNEGSVKYSLMAASAAGRETFADSAVAFIQKFGFDGLELDWEYPASNGGGASDKANYVLLLQTLSEKFAENNLILSVAVSASAEVAEAAYEFVDVAKFADHIILFSYDYHSFYDGVTAVSSPLTGDDKLNVNYSVHQWLDAGVPSNKIVIGVPLYGRTYHLADPSKHGLGAAVTGPGTAGQFTQEAGLLTYLEYCTSATWTVVQSDDPLYTYAYHDSEWISYDDPQTIEGKAQYVISNELGGMMVFSLESDDFGGNCGPAYPLLNAVNTGLGRL</sequence>
<dbReference type="SMART" id="SM00636">
    <property type="entry name" value="Glyco_18"/>
    <property type="match status" value="1"/>
</dbReference>
<dbReference type="PANTHER" id="PTHR11177">
    <property type="entry name" value="CHITINASE"/>
    <property type="match status" value="1"/>
</dbReference>
<protein>
    <submittedName>
        <fullName evidence="4">Chitinase</fullName>
        <ecNumber evidence="4">3.2.1.14</ecNumber>
    </submittedName>
</protein>
<feature type="chain" id="PRO_5001581477" evidence="2">
    <location>
        <begin position="26"/>
        <end position="385"/>
    </location>
</feature>
<dbReference type="PROSITE" id="PS51910">
    <property type="entry name" value="GH18_2"/>
    <property type="match status" value="1"/>
</dbReference>
<name>A0A059WNC6_PERAM</name>
<keyword evidence="1" id="KW-1015">Disulfide bond</keyword>
<dbReference type="GO" id="GO:0005975">
    <property type="term" value="P:carbohydrate metabolic process"/>
    <property type="evidence" value="ECO:0007669"/>
    <property type="project" value="InterPro"/>
</dbReference>
<keyword evidence="4" id="KW-0378">Hydrolase</keyword>
<keyword evidence="4" id="KW-0326">Glycosidase</keyword>
<dbReference type="SUPFAM" id="SSF51445">
    <property type="entry name" value="(Trans)glycosidases"/>
    <property type="match status" value="1"/>
</dbReference>
<dbReference type="FunFam" id="3.10.50.10:FF:000001">
    <property type="entry name" value="Chitinase 3-like 1"/>
    <property type="match status" value="1"/>
</dbReference>
<dbReference type="GO" id="GO:0008061">
    <property type="term" value="F:chitin binding"/>
    <property type="evidence" value="ECO:0007669"/>
    <property type="project" value="InterPro"/>
</dbReference>
<dbReference type="GO" id="GO:0008843">
    <property type="term" value="F:endochitinase activity"/>
    <property type="evidence" value="ECO:0007669"/>
    <property type="project" value="UniProtKB-EC"/>
</dbReference>
<dbReference type="GeneID" id="138696152"/>
<feature type="domain" description="GH18" evidence="3">
    <location>
        <begin position="29"/>
        <end position="385"/>
    </location>
</feature>
<dbReference type="EC" id="3.2.1.14" evidence="4"/>
<evidence type="ECO:0000259" key="3">
    <source>
        <dbReference type="PROSITE" id="PS51910"/>
    </source>
</evidence>
<dbReference type="GO" id="GO:0006032">
    <property type="term" value="P:chitin catabolic process"/>
    <property type="evidence" value="ECO:0007669"/>
    <property type="project" value="TreeGrafter"/>
</dbReference>
<evidence type="ECO:0000256" key="2">
    <source>
        <dbReference type="SAM" id="SignalP"/>
    </source>
</evidence>
<dbReference type="Pfam" id="PF00704">
    <property type="entry name" value="Glyco_hydro_18"/>
    <property type="match status" value="1"/>
</dbReference>
<feature type="signal peptide" evidence="2">
    <location>
        <begin position="1"/>
        <end position="25"/>
    </location>
</feature>
<accession>A0A059WNC6</accession>
<dbReference type="Allergome" id="11797">
    <property type="allergen name" value="Per a 12"/>
</dbReference>
<reference evidence="4" key="1">
    <citation type="submission" date="2014-03" db="EMBL/GenBank/DDBJ databases">
        <title>Morphophysiology of digestion and the molecular characterization of the major digestive enzymes from Periplaneta americana.</title>
        <authorList>
            <person name="Tamaki F.K."/>
            <person name="Dias A.B."/>
            <person name="Pimentel A.C."/>
            <person name="Cardoso C."/>
            <person name="Ribeiro A.F."/>
            <person name="Ferreira C."/>
            <person name="Terra W.R."/>
        </authorList>
    </citation>
    <scope>NUCLEOTIDE SEQUENCE</scope>
</reference>
<dbReference type="PANTHER" id="PTHR11177:SF360">
    <property type="entry name" value="CHITINASE 4-RELATED"/>
    <property type="match status" value="1"/>
</dbReference>
<dbReference type="Gene3D" id="3.20.20.80">
    <property type="entry name" value="Glycosidases"/>
    <property type="match status" value="1"/>
</dbReference>
<dbReference type="AlphaFoldDB" id="A0A059WNC6"/>
<organism evidence="4">
    <name type="scientific">Periplaneta americana</name>
    <name type="common">American cockroach</name>
    <name type="synonym">Blatta americana</name>
    <dbReference type="NCBI Taxonomy" id="6978"/>
    <lineage>
        <taxon>Eukaryota</taxon>
        <taxon>Metazoa</taxon>
        <taxon>Ecdysozoa</taxon>
        <taxon>Arthropoda</taxon>
        <taxon>Hexapoda</taxon>
        <taxon>Insecta</taxon>
        <taxon>Pterygota</taxon>
        <taxon>Neoptera</taxon>
        <taxon>Polyneoptera</taxon>
        <taxon>Dictyoptera</taxon>
        <taxon>Blattodea</taxon>
        <taxon>Blattoidea</taxon>
        <taxon>Blattidae</taxon>
        <taxon>Blattinae</taxon>
        <taxon>Periplaneta</taxon>
    </lineage>
</organism>
<dbReference type="InterPro" id="IPR029070">
    <property type="entry name" value="Chitinase_insertion_sf"/>
</dbReference>
<keyword evidence="2" id="KW-0732">Signal</keyword>
<dbReference type="SUPFAM" id="SSF54556">
    <property type="entry name" value="Chitinase insertion domain"/>
    <property type="match status" value="1"/>
</dbReference>
<evidence type="ECO:0000313" key="4">
    <source>
        <dbReference type="EMBL" id="AIA09345.1"/>
    </source>
</evidence>
<dbReference type="InterPro" id="IPR011583">
    <property type="entry name" value="Chitinase_II/V-like_cat"/>
</dbReference>
<evidence type="ECO:0000256" key="1">
    <source>
        <dbReference type="ARBA" id="ARBA00023157"/>
    </source>
</evidence>
<dbReference type="GO" id="GO:0005576">
    <property type="term" value="C:extracellular region"/>
    <property type="evidence" value="ECO:0007669"/>
    <property type="project" value="TreeGrafter"/>
</dbReference>
<dbReference type="InterPro" id="IPR001223">
    <property type="entry name" value="Glyco_hydro18_cat"/>
</dbReference>
<proteinExistence type="evidence at transcript level"/>